<dbReference type="PROSITE" id="PS50929">
    <property type="entry name" value="ABC_TM1F"/>
    <property type="match status" value="1"/>
</dbReference>
<evidence type="ECO:0000256" key="4">
    <source>
        <dbReference type="ARBA" id="ARBA00023136"/>
    </source>
</evidence>
<dbReference type="GO" id="GO:0016020">
    <property type="term" value="C:membrane"/>
    <property type="evidence" value="ECO:0007669"/>
    <property type="project" value="UniProtKB-SubCell"/>
</dbReference>
<comment type="subcellular location">
    <subcellularLocation>
        <location evidence="1">Membrane</location>
        <topology evidence="1">Multi-pass membrane protein</topology>
    </subcellularLocation>
</comment>
<dbReference type="InterPro" id="IPR039421">
    <property type="entry name" value="Type_1_exporter"/>
</dbReference>
<accession>A0AAV2MFR1</accession>
<dbReference type="InterPro" id="IPR036640">
    <property type="entry name" value="ABC1_TM_sf"/>
</dbReference>
<dbReference type="GO" id="GO:0005524">
    <property type="term" value="F:ATP binding"/>
    <property type="evidence" value="ECO:0007669"/>
    <property type="project" value="InterPro"/>
</dbReference>
<dbReference type="PRINTS" id="PR01896">
    <property type="entry name" value="TAP1PROTEIN"/>
</dbReference>
<reference evidence="6 7" key="1">
    <citation type="submission" date="2024-04" db="EMBL/GenBank/DDBJ databases">
        <authorList>
            <person name="Waldvogel A.-M."/>
            <person name="Schoenle A."/>
        </authorList>
    </citation>
    <scope>NUCLEOTIDE SEQUENCE [LARGE SCALE GENOMIC DNA]</scope>
</reference>
<keyword evidence="4" id="KW-0472">Membrane</keyword>
<keyword evidence="2" id="KW-0812">Transmembrane</keyword>
<proteinExistence type="predicted"/>
<keyword evidence="3" id="KW-1133">Transmembrane helix</keyword>
<dbReference type="GO" id="GO:0015421">
    <property type="term" value="F:ABC-type oligopeptide transporter activity"/>
    <property type="evidence" value="ECO:0007669"/>
    <property type="project" value="TreeGrafter"/>
</dbReference>
<name>A0AAV2MFR1_KNICA</name>
<sequence length="159" mass="17789">MAPSSGEMAFPQYTGRVADWIMNNEAPDAFTEAVTVMALLTVASAVLEFICDLTYNVTMSHIHTVVQGEVFQAVLKQDISFFQATTTGELVSRITTDTNSLSEALSETLSLLMWYSARLAFILFFMLRQSVRLTLLTCMVLPLIWELPKLLGQFRQVPL</sequence>
<evidence type="ECO:0000256" key="3">
    <source>
        <dbReference type="ARBA" id="ARBA00022989"/>
    </source>
</evidence>
<feature type="domain" description="ABC transmembrane type-1" evidence="5">
    <location>
        <begin position="7"/>
        <end position="144"/>
    </location>
</feature>
<dbReference type="InterPro" id="IPR011527">
    <property type="entry name" value="ABC1_TM_dom"/>
</dbReference>
<dbReference type="Proteomes" id="UP001497482">
    <property type="component" value="Chromosome 7"/>
</dbReference>
<evidence type="ECO:0000313" key="7">
    <source>
        <dbReference type="Proteomes" id="UP001497482"/>
    </source>
</evidence>
<dbReference type="AlphaFoldDB" id="A0AAV2MFR1"/>
<dbReference type="Gene3D" id="1.20.1560.10">
    <property type="entry name" value="ABC transporter type 1, transmembrane domain"/>
    <property type="match status" value="1"/>
</dbReference>
<dbReference type="SUPFAM" id="SSF90123">
    <property type="entry name" value="ABC transporter transmembrane region"/>
    <property type="match status" value="1"/>
</dbReference>
<evidence type="ECO:0000256" key="1">
    <source>
        <dbReference type="ARBA" id="ARBA00004141"/>
    </source>
</evidence>
<dbReference type="PANTHER" id="PTHR43394:SF13">
    <property type="entry name" value="ANTIGEN PEPTIDE TRANSPORTER 1"/>
    <property type="match status" value="1"/>
</dbReference>
<evidence type="ECO:0000313" key="6">
    <source>
        <dbReference type="EMBL" id="CAL1612263.1"/>
    </source>
</evidence>
<evidence type="ECO:0000259" key="5">
    <source>
        <dbReference type="PROSITE" id="PS50929"/>
    </source>
</evidence>
<keyword evidence="7" id="KW-1185">Reference proteome</keyword>
<dbReference type="Pfam" id="PF00664">
    <property type="entry name" value="ABC_membrane"/>
    <property type="match status" value="1"/>
</dbReference>
<evidence type="ECO:0000256" key="2">
    <source>
        <dbReference type="ARBA" id="ARBA00022692"/>
    </source>
</evidence>
<gene>
    <name evidence="6" type="ORF">KC01_LOCUS38602</name>
</gene>
<organism evidence="6 7">
    <name type="scientific">Knipowitschia caucasica</name>
    <name type="common">Caucasian dwarf goby</name>
    <name type="synonym">Pomatoschistus caucasicus</name>
    <dbReference type="NCBI Taxonomy" id="637954"/>
    <lineage>
        <taxon>Eukaryota</taxon>
        <taxon>Metazoa</taxon>
        <taxon>Chordata</taxon>
        <taxon>Craniata</taxon>
        <taxon>Vertebrata</taxon>
        <taxon>Euteleostomi</taxon>
        <taxon>Actinopterygii</taxon>
        <taxon>Neopterygii</taxon>
        <taxon>Teleostei</taxon>
        <taxon>Neoteleostei</taxon>
        <taxon>Acanthomorphata</taxon>
        <taxon>Gobiaria</taxon>
        <taxon>Gobiiformes</taxon>
        <taxon>Gobioidei</taxon>
        <taxon>Gobiidae</taxon>
        <taxon>Gobiinae</taxon>
        <taxon>Knipowitschia</taxon>
    </lineage>
</organism>
<protein>
    <recommendedName>
        <fullName evidence="5">ABC transmembrane type-1 domain-containing protein</fullName>
    </recommendedName>
</protein>
<dbReference type="EMBL" id="OZ035829">
    <property type="protein sequence ID" value="CAL1612263.1"/>
    <property type="molecule type" value="Genomic_DNA"/>
</dbReference>
<dbReference type="PANTHER" id="PTHR43394">
    <property type="entry name" value="ATP-DEPENDENT PERMEASE MDL1, MITOCHONDRIAL"/>
    <property type="match status" value="1"/>
</dbReference>